<dbReference type="PANTHER" id="PTHR40132">
    <property type="entry name" value="PRE-MRNA-SPLICING FACTOR 38B"/>
    <property type="match status" value="1"/>
</dbReference>
<feature type="region of interest" description="Disordered" evidence="1">
    <location>
        <begin position="71"/>
        <end position="451"/>
    </location>
</feature>
<feature type="compositionally biased region" description="Basic and acidic residues" evidence="1">
    <location>
        <begin position="97"/>
        <end position="131"/>
    </location>
</feature>
<keyword evidence="3" id="KW-1185">Reference proteome</keyword>
<dbReference type="STRING" id="1442368.A0A0D2GB15"/>
<dbReference type="VEuPathDB" id="FungiDB:Z517_07661"/>
<dbReference type="HOGENOM" id="CLU_038073_1_0_1"/>
<feature type="compositionally biased region" description="Basic and acidic residues" evidence="1">
    <location>
        <begin position="423"/>
        <end position="439"/>
    </location>
</feature>
<reference evidence="2 3" key="1">
    <citation type="submission" date="2015-01" db="EMBL/GenBank/DDBJ databases">
        <title>The Genome Sequence of Fonsecaea pedrosoi CBS 271.37.</title>
        <authorList>
            <consortium name="The Broad Institute Genomics Platform"/>
            <person name="Cuomo C."/>
            <person name="de Hoog S."/>
            <person name="Gorbushina A."/>
            <person name="Stielow B."/>
            <person name="Teixiera M."/>
            <person name="Abouelleil A."/>
            <person name="Chapman S.B."/>
            <person name="Priest M."/>
            <person name="Young S.K."/>
            <person name="Wortman J."/>
            <person name="Nusbaum C."/>
            <person name="Birren B."/>
        </authorList>
    </citation>
    <scope>NUCLEOTIDE SEQUENCE [LARGE SCALE GENOMIC DNA]</scope>
    <source>
        <strain evidence="2 3">CBS 271.37</strain>
    </source>
</reference>
<gene>
    <name evidence="2" type="ORF">Z517_07661</name>
</gene>
<dbReference type="AlphaFoldDB" id="A0A0D2GB15"/>
<evidence type="ECO:0008006" key="4">
    <source>
        <dbReference type="Google" id="ProtNLM"/>
    </source>
</evidence>
<dbReference type="GeneID" id="25307151"/>
<feature type="compositionally biased region" description="Basic residues" evidence="1">
    <location>
        <begin position="179"/>
        <end position="193"/>
    </location>
</feature>
<accession>A0A0D2GB15</accession>
<organism evidence="2 3">
    <name type="scientific">Fonsecaea pedrosoi CBS 271.37</name>
    <dbReference type="NCBI Taxonomy" id="1442368"/>
    <lineage>
        <taxon>Eukaryota</taxon>
        <taxon>Fungi</taxon>
        <taxon>Dikarya</taxon>
        <taxon>Ascomycota</taxon>
        <taxon>Pezizomycotina</taxon>
        <taxon>Eurotiomycetes</taxon>
        <taxon>Chaetothyriomycetidae</taxon>
        <taxon>Chaetothyriales</taxon>
        <taxon>Herpotrichiellaceae</taxon>
        <taxon>Fonsecaea</taxon>
    </lineage>
</organism>
<name>A0A0D2GB15_9EURO</name>
<sequence length="451" mass="52751">MSLLTSLDDDDDYVAKLLVEDARKSSLRYASQGMSALLPKRPAGSAPKPNTRFLKTLVREADSHNAKLKEKEELEARIRLQNIRDAERDARKHRRRERDDGEHYERDRKRRRTSDAREDDREAQRDKRDGTRVSGHSRNPKRQRERDEKKRRRRKHQHENGDSDEFHEYKRSRHNDSPRRRRSRSRSRSRSRERRPGETRKRHRQPDSERRFRQHSPPSDMELSGSKDTHRRARASSSSSTSSDPLAQLIGPHPISTVDQRPRRRGRGFNHHNHTSHQSRSNIDAHFSPTYDPSTHDAALDSDELNPEDQAGDPDDEWTSALTALRDRRAWRAKQAERMKDAGFTAEEIARWEKSASTSRGLLANDDNDGDVRDVKWRKRGEEREWDIGKERSPETDPDPEPTPVMDTRPARKHRRGDVQNGEGKKPRPDVDAAWRRPESALLRQFKSALR</sequence>
<dbReference type="RefSeq" id="XP_013281636.1">
    <property type="nucleotide sequence ID" value="XM_013426182.1"/>
</dbReference>
<feature type="compositionally biased region" description="Basic and acidic residues" evidence="1">
    <location>
        <begin position="158"/>
        <end position="178"/>
    </location>
</feature>
<feature type="compositionally biased region" description="Basic and acidic residues" evidence="1">
    <location>
        <begin position="194"/>
        <end position="211"/>
    </location>
</feature>
<feature type="compositionally biased region" description="Basic and acidic residues" evidence="1">
    <location>
        <begin position="325"/>
        <end position="341"/>
    </location>
</feature>
<dbReference type="Proteomes" id="UP000053029">
    <property type="component" value="Unassembled WGS sequence"/>
</dbReference>
<evidence type="ECO:0000256" key="1">
    <source>
        <dbReference type="SAM" id="MobiDB-lite"/>
    </source>
</evidence>
<dbReference type="PANTHER" id="PTHR40132:SF1">
    <property type="entry name" value="PRE-MRNA-SPLICING FACTOR 38B"/>
    <property type="match status" value="1"/>
</dbReference>
<protein>
    <recommendedName>
        <fullName evidence="4">Pre-mRNA-splicing factor 38B</fullName>
    </recommendedName>
</protein>
<feature type="compositionally biased region" description="Basic and acidic residues" evidence="1">
    <location>
        <begin position="71"/>
        <end position="90"/>
    </location>
</feature>
<feature type="compositionally biased region" description="Basic and acidic residues" evidence="1">
    <location>
        <begin position="370"/>
        <end position="395"/>
    </location>
</feature>
<evidence type="ECO:0000313" key="2">
    <source>
        <dbReference type="EMBL" id="KIW77828.1"/>
    </source>
</evidence>
<dbReference type="EMBL" id="KN846973">
    <property type="protein sequence ID" value="KIW77828.1"/>
    <property type="molecule type" value="Genomic_DNA"/>
</dbReference>
<proteinExistence type="predicted"/>
<evidence type="ECO:0000313" key="3">
    <source>
        <dbReference type="Proteomes" id="UP000053029"/>
    </source>
</evidence>
<feature type="compositionally biased region" description="Acidic residues" evidence="1">
    <location>
        <begin position="300"/>
        <end position="318"/>
    </location>
</feature>
<feature type="compositionally biased region" description="Basic residues" evidence="1">
    <location>
        <begin position="262"/>
        <end position="277"/>
    </location>
</feature>
<dbReference type="OrthoDB" id="2431475at2759"/>